<dbReference type="Gene3D" id="3.40.309.10">
    <property type="entry name" value="Aldehyde Dehydrogenase, Chain A, domain 2"/>
    <property type="match status" value="1"/>
</dbReference>
<accession>A0ABQ1RLI3</accession>
<name>A0ABQ1RLI3_9ALTE</name>
<dbReference type="PANTHER" id="PTHR43570:SF16">
    <property type="entry name" value="ALDEHYDE DEHYDROGENASE TYPE III, ISOFORM Q"/>
    <property type="match status" value="1"/>
</dbReference>
<evidence type="ECO:0000313" key="4">
    <source>
        <dbReference type="EMBL" id="GGD70364.1"/>
    </source>
</evidence>
<keyword evidence="5" id="KW-1185">Reference proteome</keyword>
<feature type="domain" description="Aldehyde dehydrogenase" evidence="3">
    <location>
        <begin position="8"/>
        <end position="154"/>
    </location>
</feature>
<evidence type="ECO:0000313" key="5">
    <source>
        <dbReference type="Proteomes" id="UP000614272"/>
    </source>
</evidence>
<evidence type="ECO:0000259" key="3">
    <source>
        <dbReference type="Pfam" id="PF00171"/>
    </source>
</evidence>
<reference evidence="5" key="1">
    <citation type="journal article" date="2019" name="Int. J. Syst. Evol. Microbiol.">
        <title>The Global Catalogue of Microorganisms (GCM) 10K type strain sequencing project: providing services to taxonomists for standard genome sequencing and annotation.</title>
        <authorList>
            <consortium name="The Broad Institute Genomics Platform"/>
            <consortium name="The Broad Institute Genome Sequencing Center for Infectious Disease"/>
            <person name="Wu L."/>
            <person name="Ma J."/>
        </authorList>
    </citation>
    <scope>NUCLEOTIDE SEQUENCE [LARGE SCALE GENOMIC DNA]</scope>
    <source>
        <strain evidence="5">CGMCC 1.12923</strain>
    </source>
</reference>
<gene>
    <name evidence="4" type="ORF">GCM10011357_26820</name>
</gene>
<dbReference type="RefSeq" id="WP_099035343.1">
    <property type="nucleotide sequence ID" value="NZ_BMGJ01000011.1"/>
</dbReference>
<protein>
    <recommendedName>
        <fullName evidence="3">Aldehyde dehydrogenase domain-containing protein</fullName>
    </recommendedName>
</protein>
<comment type="similarity">
    <text evidence="1">Belongs to the aldehyde dehydrogenase family.</text>
</comment>
<dbReference type="Pfam" id="PF00171">
    <property type="entry name" value="Aldedh"/>
    <property type="match status" value="1"/>
</dbReference>
<evidence type="ECO:0000256" key="2">
    <source>
        <dbReference type="ARBA" id="ARBA00023002"/>
    </source>
</evidence>
<dbReference type="InterPro" id="IPR016163">
    <property type="entry name" value="Ald_DH_C"/>
</dbReference>
<dbReference type="Gene3D" id="3.40.605.10">
    <property type="entry name" value="Aldehyde Dehydrogenase, Chain A, domain 1"/>
    <property type="match status" value="1"/>
</dbReference>
<proteinExistence type="inferred from homology"/>
<dbReference type="InterPro" id="IPR015590">
    <property type="entry name" value="Aldehyde_DH_dom"/>
</dbReference>
<dbReference type="InterPro" id="IPR016161">
    <property type="entry name" value="Ald_DH/histidinol_DH"/>
</dbReference>
<sequence length="182" mass="20505">MLLSTAVHGRIINDSHFQRLQGYLSDTHLTFGGQTNQAERYIAPTLLLDPPLSSKVMQEEIFGPILPVITVENIEDTLTFINCRPKPLALYLYTRSTDLEQQILSQTSAGSVCVNDGMMFMTNPALPFGGVGSSGMGNYHGQWGFDTFSHIKSVMKRSNWFDINWRYPPFSLAKLKKLKWIS</sequence>
<comment type="caution">
    <text evidence="4">The sequence shown here is derived from an EMBL/GenBank/DDBJ whole genome shotgun (WGS) entry which is preliminary data.</text>
</comment>
<organism evidence="4 5">
    <name type="scientific">Lacimicrobium alkaliphilum</name>
    <dbReference type="NCBI Taxonomy" id="1526571"/>
    <lineage>
        <taxon>Bacteria</taxon>
        <taxon>Pseudomonadati</taxon>
        <taxon>Pseudomonadota</taxon>
        <taxon>Gammaproteobacteria</taxon>
        <taxon>Alteromonadales</taxon>
        <taxon>Alteromonadaceae</taxon>
        <taxon>Lacimicrobium</taxon>
    </lineage>
</organism>
<dbReference type="InterPro" id="IPR012394">
    <property type="entry name" value="Aldehyde_DH_NAD(P)"/>
</dbReference>
<keyword evidence="2" id="KW-0560">Oxidoreductase</keyword>
<dbReference type="Proteomes" id="UP000614272">
    <property type="component" value="Unassembled WGS sequence"/>
</dbReference>
<evidence type="ECO:0000256" key="1">
    <source>
        <dbReference type="ARBA" id="ARBA00009986"/>
    </source>
</evidence>
<dbReference type="EMBL" id="BMGJ01000011">
    <property type="protein sequence ID" value="GGD70364.1"/>
    <property type="molecule type" value="Genomic_DNA"/>
</dbReference>
<dbReference type="PANTHER" id="PTHR43570">
    <property type="entry name" value="ALDEHYDE DEHYDROGENASE"/>
    <property type="match status" value="1"/>
</dbReference>
<dbReference type="InterPro" id="IPR016162">
    <property type="entry name" value="Ald_DH_N"/>
</dbReference>
<dbReference type="SUPFAM" id="SSF53720">
    <property type="entry name" value="ALDH-like"/>
    <property type="match status" value="1"/>
</dbReference>